<dbReference type="EMBL" id="LNYA01000032">
    <property type="protein sequence ID" value="KTC95713.1"/>
    <property type="molecule type" value="Genomic_DNA"/>
</dbReference>
<sequence>MTNYDILIQWLENTTLESAKADLRLSEKILTNLPSLVMYAISMTPLTLAEKLKTKLDALEQFATHEELARIVKLKGQLNSYKQTISDMLPAAEKKAAEILAIYLRVEKAKSQDFLAIFNPFQAILQTPEPFDSDDNHSESDDEEEACTTLKLRKGGFYTKTASESSYFALAAHAYMKQWPKLKENLKPLQYFAEKYPNNQLAQILHEDKKEIVKLLKSGEFLLTNELGGLLFGRILYELPQWSVAEKSCVIKLQELMKYEKPFKADEFQFELIKIYLFDALIRKSGQQPVAWIGSSRSVLAKVKKNPGEGAYLNCDDKKWSPQINRAWLITLLMLDYQIQIVEPQFPAMEKAILSGDFVKYIYCLASEMRHYDGSSVEKSRVNDSMYHGGLEPTATMQELLLLLSMDCKTFKNSDGYLCVCPPEAQEELLHTKSLATESLVASPKDEYDDIRRNFRLRLNHSFGDFGRMAANPVPGSTFFSHPGASTDQRSGLLMEGPNTKDTNGTGQDDTFDQDDSPQTNVGSTTVQSTMEDDDAPGPSFNYSCSN</sequence>
<protein>
    <submittedName>
        <fullName evidence="2">Uncharacterized protein</fullName>
    </submittedName>
</protein>
<feature type="region of interest" description="Disordered" evidence="1">
    <location>
        <begin position="477"/>
        <end position="547"/>
    </location>
</feature>
<accession>A0A0W0TJA7</accession>
<dbReference type="AlphaFoldDB" id="A0A0W0TJA7"/>
<dbReference type="OrthoDB" id="5645804at2"/>
<dbReference type="Proteomes" id="UP000054773">
    <property type="component" value="Unassembled WGS sequence"/>
</dbReference>
<name>A0A0W0TJA7_LEGER</name>
<feature type="compositionally biased region" description="Polar residues" evidence="1">
    <location>
        <begin position="517"/>
        <end position="530"/>
    </location>
</feature>
<proteinExistence type="predicted"/>
<keyword evidence="3" id="KW-1185">Reference proteome</keyword>
<gene>
    <name evidence="2" type="ORF">Lery_2008</name>
</gene>
<evidence type="ECO:0000313" key="2">
    <source>
        <dbReference type="EMBL" id="KTC95713.1"/>
    </source>
</evidence>
<reference evidence="2 3" key="1">
    <citation type="submission" date="2015-11" db="EMBL/GenBank/DDBJ databases">
        <title>Genomic analysis of 38 Legionella species identifies large and diverse effector repertoires.</title>
        <authorList>
            <person name="Burstein D."/>
            <person name="Amaro F."/>
            <person name="Zusman T."/>
            <person name="Lifshitz Z."/>
            <person name="Cohen O."/>
            <person name="Gilbert J.A."/>
            <person name="Pupko T."/>
            <person name="Shuman H.A."/>
            <person name="Segal G."/>
        </authorList>
    </citation>
    <scope>NUCLEOTIDE SEQUENCE [LARGE SCALE GENOMIC DNA]</scope>
    <source>
        <strain evidence="2 3">SE-32A-C8</strain>
    </source>
</reference>
<dbReference type="RefSeq" id="WP_058527151.1">
    <property type="nucleotide sequence ID" value="NZ_CAAAHY010000014.1"/>
</dbReference>
<dbReference type="PATRIC" id="fig|448.7.peg.2106"/>
<evidence type="ECO:0000256" key="1">
    <source>
        <dbReference type="SAM" id="MobiDB-lite"/>
    </source>
</evidence>
<evidence type="ECO:0000313" key="3">
    <source>
        <dbReference type="Proteomes" id="UP000054773"/>
    </source>
</evidence>
<dbReference type="STRING" id="448.Lery_2008"/>
<comment type="caution">
    <text evidence="2">The sequence shown here is derived from an EMBL/GenBank/DDBJ whole genome shotgun (WGS) entry which is preliminary data.</text>
</comment>
<organism evidence="2 3">
    <name type="scientific">Legionella erythra</name>
    <dbReference type="NCBI Taxonomy" id="448"/>
    <lineage>
        <taxon>Bacteria</taxon>
        <taxon>Pseudomonadati</taxon>
        <taxon>Pseudomonadota</taxon>
        <taxon>Gammaproteobacteria</taxon>
        <taxon>Legionellales</taxon>
        <taxon>Legionellaceae</taxon>
        <taxon>Legionella</taxon>
    </lineage>
</organism>
<feature type="compositionally biased region" description="Polar residues" evidence="1">
    <location>
        <begin position="478"/>
        <end position="490"/>
    </location>
</feature>